<reference evidence="2 3" key="1">
    <citation type="submission" date="2024-04" db="EMBL/GenBank/DDBJ databases">
        <title>Tritrichomonas musculus Genome.</title>
        <authorList>
            <person name="Alves-Ferreira E."/>
            <person name="Grigg M."/>
            <person name="Lorenzi H."/>
            <person name="Galac M."/>
        </authorList>
    </citation>
    <scope>NUCLEOTIDE SEQUENCE [LARGE SCALE GENOMIC DNA]</scope>
    <source>
        <strain evidence="2 3">EAF2021</strain>
    </source>
</reference>
<evidence type="ECO:0000313" key="2">
    <source>
        <dbReference type="EMBL" id="KAK8883653.1"/>
    </source>
</evidence>
<keyword evidence="3" id="KW-1185">Reference proteome</keyword>
<name>A0ABR2JYR1_9EUKA</name>
<accession>A0ABR2JYR1</accession>
<dbReference type="Proteomes" id="UP001470230">
    <property type="component" value="Unassembled WGS sequence"/>
</dbReference>
<keyword evidence="1" id="KW-0812">Transmembrane</keyword>
<sequence>MIKNAKNPKILNIISNKKPSKWNNKMNIALSYIGIKPDSNIHNNRISKLTPYYIFYNLVSEYESKPENENDLQQLYHSIDHFSPFFEKILDFLTLIGKLLSYLLVPFCIFSAAYNWCCKKRMISVNRTIRQPLFHAVLKLIEIKLLNEDLNSMTKLKCIALLSSIDRQQTIITLGKYPYIQLIQIIDYEEQELDVNEEEQELDVNNEEQLFYKNVEEQDLYVNEEEQELYVNEEEQELYVNEEEQELYVNEEEQELYVNEEEQEINGYEQGINKNMSNNIVSYEYKYFIQDLFIILHFVNRREGQTKRIKHFIQQYGGKEAEPLYKTIYTNLMVGEKLKQIGEVRENLPIYCSPYLLFGMNKYLLFLSSITSDSFYLLDYCNDEEQNLFLFDAFFENLDDFDWYFSEDGWYHSQSFDSQFHVAVKNPDHTFYIINAKVLGILTPEKAKEYEEKGIDQIMPLYITFQPMQSFKDFVNCTKNILNLVPPSIIHADKFTQALVDHINRVNEEITRECPIVPVFLGFSMGAMFATAMAVKYGFSSVVFNPLGLGKGIMNFIGEKNLRIARDENHAHCYQSYFMMRDWVTDHENNYISKLFVFKPLIGQSYMITDFPKYVNDMNSNGRHNYISYLLNKYYDISSELCNP</sequence>
<evidence type="ECO:0008006" key="4">
    <source>
        <dbReference type="Google" id="ProtNLM"/>
    </source>
</evidence>
<keyword evidence="1" id="KW-0472">Membrane</keyword>
<proteinExistence type="predicted"/>
<feature type="transmembrane region" description="Helical" evidence="1">
    <location>
        <begin position="92"/>
        <end position="116"/>
    </location>
</feature>
<protein>
    <recommendedName>
        <fullName evidence="4">Fungal lipase-like domain-containing protein</fullName>
    </recommendedName>
</protein>
<keyword evidence="1" id="KW-1133">Transmembrane helix</keyword>
<evidence type="ECO:0000256" key="1">
    <source>
        <dbReference type="SAM" id="Phobius"/>
    </source>
</evidence>
<dbReference type="EMBL" id="JAPFFF010000008">
    <property type="protein sequence ID" value="KAK8883653.1"/>
    <property type="molecule type" value="Genomic_DNA"/>
</dbReference>
<organism evidence="2 3">
    <name type="scientific">Tritrichomonas musculus</name>
    <dbReference type="NCBI Taxonomy" id="1915356"/>
    <lineage>
        <taxon>Eukaryota</taxon>
        <taxon>Metamonada</taxon>
        <taxon>Parabasalia</taxon>
        <taxon>Tritrichomonadida</taxon>
        <taxon>Tritrichomonadidae</taxon>
        <taxon>Tritrichomonas</taxon>
    </lineage>
</organism>
<gene>
    <name evidence="2" type="ORF">M9Y10_042750</name>
</gene>
<comment type="caution">
    <text evidence="2">The sequence shown here is derived from an EMBL/GenBank/DDBJ whole genome shotgun (WGS) entry which is preliminary data.</text>
</comment>
<evidence type="ECO:0000313" key="3">
    <source>
        <dbReference type="Proteomes" id="UP001470230"/>
    </source>
</evidence>